<evidence type="ECO:0000313" key="3">
    <source>
        <dbReference type="EMBL" id="GGA36814.1"/>
    </source>
</evidence>
<keyword evidence="2" id="KW-0560">Oxidoreductase</keyword>
<reference evidence="4" key="1">
    <citation type="journal article" date="2019" name="Int. J. Syst. Evol. Microbiol.">
        <title>The Global Catalogue of Microorganisms (GCM) 10K type strain sequencing project: providing services to taxonomists for standard genome sequencing and annotation.</title>
        <authorList>
            <consortium name="The Broad Institute Genomics Platform"/>
            <consortium name="The Broad Institute Genome Sequencing Center for Infectious Disease"/>
            <person name="Wu L."/>
            <person name="Ma J."/>
        </authorList>
    </citation>
    <scope>NUCLEOTIDE SEQUENCE [LARGE SCALE GENOMIC DNA]</scope>
    <source>
        <strain evidence="4">CGMCC 1.10106</strain>
    </source>
</reference>
<protein>
    <submittedName>
        <fullName evidence="3">3-oxoacyl-ACP reductase</fullName>
    </submittedName>
</protein>
<dbReference type="PANTHER" id="PTHR42760">
    <property type="entry name" value="SHORT-CHAIN DEHYDROGENASES/REDUCTASES FAMILY MEMBER"/>
    <property type="match status" value="1"/>
</dbReference>
<dbReference type="EMBL" id="BMDW01000002">
    <property type="protein sequence ID" value="GGA36814.1"/>
    <property type="molecule type" value="Genomic_DNA"/>
</dbReference>
<dbReference type="PRINTS" id="PR00080">
    <property type="entry name" value="SDRFAMILY"/>
</dbReference>
<proteinExistence type="inferred from homology"/>
<dbReference type="InterPro" id="IPR036291">
    <property type="entry name" value="NAD(P)-bd_dom_sf"/>
</dbReference>
<dbReference type="CDD" id="cd05233">
    <property type="entry name" value="SDR_c"/>
    <property type="match status" value="1"/>
</dbReference>
<accession>A0ABQ1G4M8</accession>
<comment type="caution">
    <text evidence="3">The sequence shown here is derived from an EMBL/GenBank/DDBJ whole genome shotgun (WGS) entry which is preliminary data.</text>
</comment>
<comment type="similarity">
    <text evidence="1">Belongs to the short-chain dehydrogenases/reductases (SDR) family.</text>
</comment>
<evidence type="ECO:0000256" key="1">
    <source>
        <dbReference type="ARBA" id="ARBA00006484"/>
    </source>
</evidence>
<dbReference type="SUPFAM" id="SSF51735">
    <property type="entry name" value="NAD(P)-binding Rossmann-fold domains"/>
    <property type="match status" value="1"/>
</dbReference>
<gene>
    <name evidence="3" type="ORF">GCM10011395_03900</name>
</gene>
<dbReference type="InterPro" id="IPR002347">
    <property type="entry name" value="SDR_fam"/>
</dbReference>
<dbReference type="PRINTS" id="PR00081">
    <property type="entry name" value="GDHRDH"/>
</dbReference>
<keyword evidence="4" id="KW-1185">Reference proteome</keyword>
<dbReference type="InterPro" id="IPR020904">
    <property type="entry name" value="Sc_DH/Rdtase_CS"/>
</dbReference>
<evidence type="ECO:0000313" key="4">
    <source>
        <dbReference type="Proteomes" id="UP000618591"/>
    </source>
</evidence>
<dbReference type="Proteomes" id="UP000618591">
    <property type="component" value="Unassembled WGS sequence"/>
</dbReference>
<dbReference type="PANTHER" id="PTHR42760:SF133">
    <property type="entry name" value="3-OXOACYL-[ACYL-CARRIER-PROTEIN] REDUCTASE"/>
    <property type="match status" value="1"/>
</dbReference>
<sequence length="220" mass="22885">MLAARRVERVAALSEQIAADGGIALGVAMDVTDETSVGSAYDIAEAAFGPVDTIIANAGISAPGRSTEIPVAELRAVLDTNVLGVMLTAREGARRLIAAGAQGSGCGRIVLIGSITADMTGQGETMYSASKAAVAHMGRNLAREWVRQGINVNVIQPGYIRTELSGDWFDTDGGRAQIAAFPRRRLQPIGALDAPLLYLCGDESAHMTGAVFTIDDGQSL</sequence>
<dbReference type="Pfam" id="PF13561">
    <property type="entry name" value="adh_short_C2"/>
    <property type="match status" value="1"/>
</dbReference>
<name>A0ABQ1G4M8_9SPHN</name>
<dbReference type="Gene3D" id="3.40.50.720">
    <property type="entry name" value="NAD(P)-binding Rossmann-like Domain"/>
    <property type="match status" value="1"/>
</dbReference>
<organism evidence="3 4">
    <name type="scientific">Sphingomonas psychrolutea</name>
    <dbReference type="NCBI Taxonomy" id="1259676"/>
    <lineage>
        <taxon>Bacteria</taxon>
        <taxon>Pseudomonadati</taxon>
        <taxon>Pseudomonadota</taxon>
        <taxon>Alphaproteobacteria</taxon>
        <taxon>Sphingomonadales</taxon>
        <taxon>Sphingomonadaceae</taxon>
        <taxon>Sphingomonas</taxon>
    </lineage>
</organism>
<dbReference type="PROSITE" id="PS00061">
    <property type="entry name" value="ADH_SHORT"/>
    <property type="match status" value="1"/>
</dbReference>
<evidence type="ECO:0000256" key="2">
    <source>
        <dbReference type="ARBA" id="ARBA00023002"/>
    </source>
</evidence>